<evidence type="ECO:0000256" key="2">
    <source>
        <dbReference type="ARBA" id="ARBA00022691"/>
    </source>
</evidence>
<feature type="non-terminal residue" evidence="7">
    <location>
        <position position="298"/>
    </location>
</feature>
<keyword evidence="2" id="KW-0949">S-adenosyl-L-methionine</keyword>
<dbReference type="GO" id="GO:0003824">
    <property type="term" value="F:catalytic activity"/>
    <property type="evidence" value="ECO:0007669"/>
    <property type="project" value="InterPro"/>
</dbReference>
<dbReference type="PANTHER" id="PTHR43409:SF7">
    <property type="entry name" value="BLL1977 PROTEIN"/>
    <property type="match status" value="1"/>
</dbReference>
<evidence type="ECO:0000313" key="7">
    <source>
        <dbReference type="EMBL" id="KPJ62726.1"/>
    </source>
</evidence>
<comment type="caution">
    <text evidence="7">The sequence shown here is derived from an EMBL/GenBank/DDBJ whole genome shotgun (WGS) entry which is preliminary data.</text>
</comment>
<reference evidence="7 8" key="1">
    <citation type="journal article" date="2015" name="Microbiome">
        <title>Genomic resolution of linkages in carbon, nitrogen, and sulfur cycling among widespread estuary sediment bacteria.</title>
        <authorList>
            <person name="Baker B.J."/>
            <person name="Lazar C.S."/>
            <person name="Teske A.P."/>
            <person name="Dick G.J."/>
        </authorList>
    </citation>
    <scope>NUCLEOTIDE SEQUENCE [LARGE SCALE GENOMIC DNA]</scope>
    <source>
        <strain evidence="7">DG_54_3</strain>
    </source>
</reference>
<keyword evidence="3" id="KW-0479">Metal-binding</keyword>
<evidence type="ECO:0000256" key="1">
    <source>
        <dbReference type="ARBA" id="ARBA00001966"/>
    </source>
</evidence>
<dbReference type="GO" id="GO:0051536">
    <property type="term" value="F:iron-sulfur cluster binding"/>
    <property type="evidence" value="ECO:0007669"/>
    <property type="project" value="UniProtKB-KW"/>
</dbReference>
<dbReference type="InterPro" id="IPR007197">
    <property type="entry name" value="rSAM"/>
</dbReference>
<organism evidence="7 8">
    <name type="scientific">candidate division WOR-1 bacterium DG_54_3</name>
    <dbReference type="NCBI Taxonomy" id="1703775"/>
    <lineage>
        <taxon>Bacteria</taxon>
        <taxon>Bacillati</taxon>
        <taxon>Saganbacteria</taxon>
    </lineage>
</organism>
<name>A0A0S7XJZ3_UNCSA</name>
<dbReference type="Proteomes" id="UP000051861">
    <property type="component" value="Unassembled WGS sequence"/>
</dbReference>
<dbReference type="GO" id="GO:0031419">
    <property type="term" value="F:cobalamin binding"/>
    <property type="evidence" value="ECO:0007669"/>
    <property type="project" value="InterPro"/>
</dbReference>
<accession>A0A0S7XJZ3</accession>
<dbReference type="InterPro" id="IPR006158">
    <property type="entry name" value="Cobalamin-bd"/>
</dbReference>
<dbReference type="SUPFAM" id="SSF52242">
    <property type="entry name" value="Cobalamin (vitamin B12)-binding domain"/>
    <property type="match status" value="1"/>
</dbReference>
<keyword evidence="4" id="KW-0408">Iron</keyword>
<keyword evidence="5" id="KW-0411">Iron-sulfur</keyword>
<evidence type="ECO:0000256" key="3">
    <source>
        <dbReference type="ARBA" id="ARBA00022723"/>
    </source>
</evidence>
<dbReference type="GO" id="GO:0046872">
    <property type="term" value="F:metal ion binding"/>
    <property type="evidence" value="ECO:0007669"/>
    <property type="project" value="UniProtKB-KW"/>
</dbReference>
<dbReference type="Pfam" id="PF02310">
    <property type="entry name" value="B12-binding"/>
    <property type="match status" value="1"/>
</dbReference>
<dbReference type="Gene3D" id="3.40.50.280">
    <property type="entry name" value="Cobalamin-binding domain"/>
    <property type="match status" value="1"/>
</dbReference>
<dbReference type="PANTHER" id="PTHR43409">
    <property type="entry name" value="ANAEROBIC MAGNESIUM-PROTOPORPHYRIN IX MONOMETHYL ESTER CYCLASE-RELATED"/>
    <property type="match status" value="1"/>
</dbReference>
<evidence type="ECO:0000259" key="6">
    <source>
        <dbReference type="PROSITE" id="PS51332"/>
    </source>
</evidence>
<dbReference type="SFLD" id="SFLDS00029">
    <property type="entry name" value="Radical_SAM"/>
    <property type="match status" value="1"/>
</dbReference>
<dbReference type="InterPro" id="IPR051198">
    <property type="entry name" value="BchE-like"/>
</dbReference>
<evidence type="ECO:0000256" key="4">
    <source>
        <dbReference type="ARBA" id="ARBA00023004"/>
    </source>
</evidence>
<gene>
    <name evidence="7" type="ORF">AMJ44_15250</name>
</gene>
<feature type="domain" description="B12-binding" evidence="6">
    <location>
        <begin position="25"/>
        <end position="160"/>
    </location>
</feature>
<dbReference type="SFLD" id="SFLDG01082">
    <property type="entry name" value="B12-binding_domain_containing"/>
    <property type="match status" value="1"/>
</dbReference>
<comment type="cofactor">
    <cofactor evidence="1">
        <name>[4Fe-4S] cluster</name>
        <dbReference type="ChEBI" id="CHEBI:49883"/>
    </cofactor>
</comment>
<dbReference type="PROSITE" id="PS51332">
    <property type="entry name" value="B12_BINDING"/>
    <property type="match status" value="1"/>
</dbReference>
<dbReference type="InterPro" id="IPR036724">
    <property type="entry name" value="Cobalamin-bd_sf"/>
</dbReference>
<protein>
    <submittedName>
        <fullName evidence="7">B12-binding domain/radical SAM domain protein</fullName>
    </submittedName>
</protein>
<evidence type="ECO:0000256" key="5">
    <source>
        <dbReference type="ARBA" id="ARBA00023014"/>
    </source>
</evidence>
<proteinExistence type="predicted"/>
<dbReference type="AlphaFoldDB" id="A0A0S7XJZ3"/>
<sequence>MTDLILLHPPCVYDFRKNSIFFGPISDIIPSTPVFEMYPLGFVSLSQYLNKHGYDVRIINVAYKMLSSPRYDAEKEIKNLNAFAFGIDLHWLPHAQGSLELAKIVKKHHQTPVIFGGLSSTYFHEELIKYPQVDFVIRGESAEVPLLHLLSVLQNKKDFSSIPNLTYKQDGQVKINQMSYVPEDLNEFTIDYAHIIKSAIKHRDFSGYVPFSDWQNYPITAIFTCRGCTYNCRTCGGSKEAYQKFCGRRKPAYRDPELVASDVYSISKYFKGPIFVLGDIFQPGEKYAQTLLDSLKKQ</sequence>
<evidence type="ECO:0000313" key="8">
    <source>
        <dbReference type="Proteomes" id="UP000051861"/>
    </source>
</evidence>
<dbReference type="CDD" id="cd02068">
    <property type="entry name" value="radical_SAM_B12_BD"/>
    <property type="match status" value="1"/>
</dbReference>
<dbReference type="EMBL" id="LIZX01000258">
    <property type="protein sequence ID" value="KPJ62726.1"/>
    <property type="molecule type" value="Genomic_DNA"/>
</dbReference>